<evidence type="ECO:0000313" key="2">
    <source>
        <dbReference type="Proteomes" id="UP000282195"/>
    </source>
</evidence>
<keyword evidence="2" id="KW-1185">Reference proteome</keyword>
<gene>
    <name evidence="1" type="ORF">CCGE525_36070</name>
</gene>
<name>A0A387G0V2_9HYPH</name>
<reference evidence="1 2" key="1">
    <citation type="submission" date="2018-10" db="EMBL/GenBank/DDBJ databases">
        <title>Rhizobium etli, R. leguminosarum and a new Rhizobium genospecies from Phaseolus dumosus.</title>
        <authorList>
            <person name="Ramirez-Puebla S.T."/>
            <person name="Rogel-Hernandez M.A."/>
            <person name="Guerrero G."/>
            <person name="Ormeno-Orrillo E."/>
            <person name="Martinez-Romero J.C."/>
            <person name="Negrete-Yankelevich S."/>
            <person name="Martinez-Romero E."/>
        </authorList>
    </citation>
    <scope>NUCLEOTIDE SEQUENCE [LARGE SCALE GENOMIC DNA]</scope>
    <source>
        <strain evidence="1 2">CCGE525</strain>
        <plasmid evidence="2">prccge525b</plasmid>
    </source>
</reference>
<proteinExistence type="predicted"/>
<dbReference type="KEGG" id="rjg:CCGE525_36070"/>
<protein>
    <submittedName>
        <fullName evidence="1">Uncharacterized protein</fullName>
    </submittedName>
</protein>
<dbReference type="EMBL" id="CP032696">
    <property type="protein sequence ID" value="AYG64173.1"/>
    <property type="molecule type" value="Genomic_DNA"/>
</dbReference>
<dbReference type="Proteomes" id="UP000282195">
    <property type="component" value="Plasmid pRCCGE525b"/>
</dbReference>
<organism evidence="1 2">
    <name type="scientific">Rhizobium jaguaris</name>
    <dbReference type="NCBI Taxonomy" id="1312183"/>
    <lineage>
        <taxon>Bacteria</taxon>
        <taxon>Pseudomonadati</taxon>
        <taxon>Pseudomonadota</taxon>
        <taxon>Alphaproteobacteria</taxon>
        <taxon>Hyphomicrobiales</taxon>
        <taxon>Rhizobiaceae</taxon>
        <taxon>Rhizobium/Agrobacterium group</taxon>
        <taxon>Rhizobium</taxon>
    </lineage>
</organism>
<keyword evidence="1" id="KW-0614">Plasmid</keyword>
<evidence type="ECO:0000313" key="1">
    <source>
        <dbReference type="EMBL" id="AYG64173.1"/>
    </source>
</evidence>
<sequence length="137" mass="15309">MEDLTRRLSAATSRNLMKIIFFAALLFGLETLRERLDDAGLLTARCSKRARSLRLKAKYWRTEAFGLAAAFTPRFSAASVDQGGKASPLRESSSKSVNWVTQVFGSSTGLGLLYPDDFDQRAEIDCNYAYFVLIVRL</sequence>
<accession>A0A387G0V2</accession>
<dbReference type="RefSeq" id="WP_120709070.1">
    <property type="nucleotide sequence ID" value="NZ_CP032696.1"/>
</dbReference>
<dbReference type="AlphaFoldDB" id="A0A387G0V2"/>
<geneLocation type="plasmid" evidence="2">
    <name>prccge525b</name>
</geneLocation>